<accession>A0A484L9R4</accession>
<organism evidence="2 3">
    <name type="scientific">Cuscuta campestris</name>
    <dbReference type="NCBI Taxonomy" id="132261"/>
    <lineage>
        <taxon>Eukaryota</taxon>
        <taxon>Viridiplantae</taxon>
        <taxon>Streptophyta</taxon>
        <taxon>Embryophyta</taxon>
        <taxon>Tracheophyta</taxon>
        <taxon>Spermatophyta</taxon>
        <taxon>Magnoliopsida</taxon>
        <taxon>eudicotyledons</taxon>
        <taxon>Gunneridae</taxon>
        <taxon>Pentapetalae</taxon>
        <taxon>asterids</taxon>
        <taxon>lamiids</taxon>
        <taxon>Solanales</taxon>
        <taxon>Convolvulaceae</taxon>
        <taxon>Cuscuteae</taxon>
        <taxon>Cuscuta</taxon>
        <taxon>Cuscuta subgen. Grammica</taxon>
        <taxon>Cuscuta sect. Cleistogrammica</taxon>
    </lineage>
</organism>
<dbReference type="Proteomes" id="UP000595140">
    <property type="component" value="Unassembled WGS sequence"/>
</dbReference>
<keyword evidence="3" id="KW-1185">Reference proteome</keyword>
<reference evidence="2 3" key="1">
    <citation type="submission" date="2018-04" db="EMBL/GenBank/DDBJ databases">
        <authorList>
            <person name="Vogel A."/>
        </authorList>
    </citation>
    <scope>NUCLEOTIDE SEQUENCE [LARGE SCALE GENOMIC DNA]</scope>
</reference>
<name>A0A484L9R4_9ASTE</name>
<sequence>MMPTPTLHPLSTLIREDFMRSTDFVGDRNDEDCDNYSSSSSDNNNDEDHDTSGGVESQDESYSEDESDEEDSDISGKNLEGDQTETTSRKPQRKRIRAIPQEEWPKDEYGRWVLHCVGNGWVPSQPGLDALNDAIMSSYRDAWPTWTLVPGDVKARWWDFFKDRCTWNPTHTDTMKKSEICTK</sequence>
<evidence type="ECO:0000313" key="3">
    <source>
        <dbReference type="Proteomes" id="UP000595140"/>
    </source>
</evidence>
<dbReference type="AlphaFoldDB" id="A0A484L9R4"/>
<evidence type="ECO:0000313" key="2">
    <source>
        <dbReference type="EMBL" id="VFQ73152.1"/>
    </source>
</evidence>
<dbReference type="EMBL" id="OOIL02001149">
    <property type="protein sequence ID" value="VFQ73152.1"/>
    <property type="molecule type" value="Genomic_DNA"/>
</dbReference>
<feature type="region of interest" description="Disordered" evidence="1">
    <location>
        <begin position="24"/>
        <end position="99"/>
    </location>
</feature>
<gene>
    <name evidence="2" type="ORF">CCAM_LOCUS14928</name>
</gene>
<protein>
    <submittedName>
        <fullName evidence="2">Uncharacterized protein</fullName>
    </submittedName>
</protein>
<proteinExistence type="predicted"/>
<feature type="compositionally biased region" description="Acidic residues" evidence="1">
    <location>
        <begin position="57"/>
        <end position="73"/>
    </location>
</feature>
<evidence type="ECO:0000256" key="1">
    <source>
        <dbReference type="SAM" id="MobiDB-lite"/>
    </source>
</evidence>